<evidence type="ECO:0000313" key="2">
    <source>
        <dbReference type="Proteomes" id="UP000239539"/>
    </source>
</evidence>
<sequence>MHSFTVEDVTRHLLETYSEEFNKKKNATQFVYRRLKQLAKEGVLSSIRLEESKAIVFKWCSESNESSHQPNQTSKNNEIIVSKLKEKIQRYKTEMLTNLGETEAYSEWVQEMPEFAEYVKPYYQDTKEQTKLMLGKVKGFERLLADYEAKTS</sequence>
<name>A0ABX5CRD8_9ALTE</name>
<dbReference type="Proteomes" id="UP000239539">
    <property type="component" value="Unassembled WGS sequence"/>
</dbReference>
<dbReference type="EMBL" id="PVNO01000010">
    <property type="protein sequence ID" value="PRO70145.1"/>
    <property type="molecule type" value="Genomic_DNA"/>
</dbReference>
<proteinExistence type="predicted"/>
<comment type="caution">
    <text evidence="1">The sequence shown here is derived from an EMBL/GenBank/DDBJ whole genome shotgun (WGS) entry which is preliminary data.</text>
</comment>
<gene>
    <name evidence="1" type="ORF">C6Y39_04540</name>
</gene>
<organism evidence="1 2">
    <name type="scientific">Alteromonas gracilis</name>
    <dbReference type="NCBI Taxonomy" id="1479524"/>
    <lineage>
        <taxon>Bacteria</taxon>
        <taxon>Pseudomonadati</taxon>
        <taxon>Pseudomonadota</taxon>
        <taxon>Gammaproteobacteria</taxon>
        <taxon>Alteromonadales</taxon>
        <taxon>Alteromonadaceae</taxon>
        <taxon>Alteromonas/Salinimonas group</taxon>
        <taxon>Alteromonas</taxon>
    </lineage>
</organism>
<accession>A0ABX5CRD8</accession>
<reference evidence="2" key="1">
    <citation type="journal article" date="2020" name="Int. J. Syst. Evol. Microbiol.">
        <title>Alteromonas alba sp. nov., a marine bacterium isolated from the seawater of the West Pacific Ocean.</title>
        <authorList>
            <person name="Sun C."/>
            <person name="Wu Y.-H."/>
            <person name="Xamxidin M."/>
            <person name="Cheng H."/>
            <person name="Xu X.-W."/>
        </authorList>
    </citation>
    <scope>NUCLEOTIDE SEQUENCE [LARGE SCALE GENOMIC DNA]</scope>
    <source>
        <strain evidence="2">9a2</strain>
    </source>
</reference>
<evidence type="ECO:0000313" key="1">
    <source>
        <dbReference type="EMBL" id="PRO70145.1"/>
    </source>
</evidence>
<protein>
    <submittedName>
        <fullName evidence="1">Uncharacterized protein</fullName>
    </submittedName>
</protein>
<keyword evidence="2" id="KW-1185">Reference proteome</keyword>